<protein>
    <submittedName>
        <fullName evidence="4">Class II aaRS and biotin synthetase</fullName>
    </submittedName>
</protein>
<comment type="similarity">
    <text evidence="1">Belongs to the biotin--protein ligase family.</text>
</comment>
<dbReference type="InterPro" id="IPR045864">
    <property type="entry name" value="aa-tRNA-synth_II/BPL/LPL"/>
</dbReference>
<dbReference type="Pfam" id="PF09825">
    <property type="entry name" value="BPL_N"/>
    <property type="match status" value="1"/>
</dbReference>
<dbReference type="PROSITE" id="PS51733">
    <property type="entry name" value="BPL_LPL_CATALYTIC"/>
    <property type="match status" value="1"/>
</dbReference>
<evidence type="ECO:0000313" key="4">
    <source>
        <dbReference type="EMBL" id="PTB77745.1"/>
    </source>
</evidence>
<dbReference type="Pfam" id="PF03099">
    <property type="entry name" value="BPL_LplA_LipB"/>
    <property type="match status" value="1"/>
</dbReference>
<organism evidence="4 5">
    <name type="scientific">Trichoderma longibrachiatum ATCC 18648</name>
    <dbReference type="NCBI Taxonomy" id="983965"/>
    <lineage>
        <taxon>Eukaryota</taxon>
        <taxon>Fungi</taxon>
        <taxon>Dikarya</taxon>
        <taxon>Ascomycota</taxon>
        <taxon>Pezizomycotina</taxon>
        <taxon>Sordariomycetes</taxon>
        <taxon>Hypocreomycetidae</taxon>
        <taxon>Hypocreales</taxon>
        <taxon>Hypocreaceae</taxon>
        <taxon>Trichoderma</taxon>
    </lineage>
</organism>
<proteinExistence type="inferred from homology"/>
<dbReference type="InterPro" id="IPR019197">
    <property type="entry name" value="Biotin-prot_ligase_N"/>
</dbReference>
<accession>A0A2T4C867</accession>
<sequence>MAPSRLNVLVHTGTGTTAESVRHCMHSLRRLLSPNYAIIPVTETVLLKEPWAQTCALLVFPGGADLGYCRVFNGEGNRRISDFVRRGGAYLGLCAGGYYGSSRCEFEVGNKALEVVGNRELGFFPGTCRGGVFKGFEYRSERGARAAVIKAEKQTLRDRLPDDFAVYYNGGGVFVDGIATGRGKVEVLASYKDDLDVDGGDEKAAVVLCHVGEGKAILSGPHPEFAPANLKPQPDIPGYGELVDKLAADERSRTTFLKALLSELGLEVVQDDYTPPSLSSLHLTALDSGKVTELLCDWGDAIEKENGDEFIRGEADTFKIVPHQQGLKLDELEEAIPQVDTIDDPSAIIKKIVTHEDKLPSDSLTPHFSHERFYSGLKKYRRIESGAEHWGNVLLYGDVVTSTNTLLEKNPKLNSKLPTGFVFTATTQIAGRGRGSNVWVAPPGSLLFSVVINHPAHLAASRPIVFIQYIAAVAIVEAIKSYDVGYENMPVKLKWPNDIYALDPTKPASSQSYVKIGGILSQCSYFNGAYQVVLGIGINATNPRPTTSLSDLLPQTAAAAAPFHIETLLARIITRLEAVYEQFRREGFSQDLETRYYRHWLHTGQAITLEAEGGVKARVVGITRDWGMLRVEETDAEGRGIGKMWSLQSDENSFDYWKGLVRRKA</sequence>
<feature type="domain" description="BPL/LPL catalytic" evidence="3">
    <location>
        <begin position="378"/>
        <end position="584"/>
    </location>
</feature>
<dbReference type="Gene3D" id="3.40.50.880">
    <property type="match status" value="1"/>
</dbReference>
<reference evidence="4 5" key="1">
    <citation type="submission" date="2016-07" db="EMBL/GenBank/DDBJ databases">
        <title>Multiple horizontal gene transfer events from other fungi enriched the ability of initially mycotrophic Trichoderma (Ascomycota) to feed on dead plant biomass.</title>
        <authorList>
            <consortium name="DOE Joint Genome Institute"/>
            <person name="Aerts A."/>
            <person name="Atanasova L."/>
            <person name="Chenthamara K."/>
            <person name="Zhang J."/>
            <person name="Grujic M."/>
            <person name="Henrissat B."/>
            <person name="Kuo A."/>
            <person name="Salamov A."/>
            <person name="Lipzen A."/>
            <person name="Labutti K."/>
            <person name="Barry K."/>
            <person name="Miao Y."/>
            <person name="Rahimi M.J."/>
            <person name="Shen Q."/>
            <person name="Grigoriev I.V."/>
            <person name="Kubicek C.P."/>
            <person name="Druzhinina I.S."/>
        </authorList>
    </citation>
    <scope>NUCLEOTIDE SEQUENCE [LARGE SCALE GENOMIC DNA]</scope>
    <source>
        <strain evidence="4 5">ATCC 18648</strain>
    </source>
</reference>
<evidence type="ECO:0000313" key="5">
    <source>
        <dbReference type="Proteomes" id="UP000240760"/>
    </source>
</evidence>
<name>A0A2T4C867_TRILO</name>
<keyword evidence="5" id="KW-1185">Reference proteome</keyword>
<dbReference type="InterPro" id="IPR029062">
    <property type="entry name" value="Class_I_gatase-like"/>
</dbReference>
<dbReference type="Gene3D" id="3.30.930.10">
    <property type="entry name" value="Bira Bifunctional Protein, Domain 2"/>
    <property type="match status" value="1"/>
</dbReference>
<dbReference type="SUPFAM" id="SSF55681">
    <property type="entry name" value="Class II aaRS and biotin synthetases"/>
    <property type="match status" value="1"/>
</dbReference>
<dbReference type="GO" id="GO:0004077">
    <property type="term" value="F:biotin--[biotin carboxyl-carrier protein] ligase activity"/>
    <property type="evidence" value="ECO:0007669"/>
    <property type="project" value="InterPro"/>
</dbReference>
<evidence type="ECO:0000256" key="1">
    <source>
        <dbReference type="ARBA" id="ARBA00009934"/>
    </source>
</evidence>
<dbReference type="SUPFAM" id="SSF52317">
    <property type="entry name" value="Class I glutamine amidotransferase-like"/>
    <property type="match status" value="1"/>
</dbReference>
<evidence type="ECO:0000259" key="3">
    <source>
        <dbReference type="PROSITE" id="PS51733"/>
    </source>
</evidence>
<dbReference type="CDD" id="cd03144">
    <property type="entry name" value="GATase1_ScBLP_like"/>
    <property type="match status" value="1"/>
</dbReference>
<dbReference type="InterPro" id="IPR004143">
    <property type="entry name" value="BPL_LPL_catalytic"/>
</dbReference>
<dbReference type="OrthoDB" id="10250105at2759"/>
<gene>
    <name evidence="4" type="ORF">M440DRAFT_18806</name>
</gene>
<dbReference type="NCBIfam" id="TIGR00121">
    <property type="entry name" value="birA_ligase"/>
    <property type="match status" value="1"/>
</dbReference>
<dbReference type="Proteomes" id="UP000240760">
    <property type="component" value="Unassembled WGS sequence"/>
</dbReference>
<dbReference type="PANTHER" id="PTHR12835:SF5">
    <property type="entry name" value="BIOTIN--PROTEIN LIGASE"/>
    <property type="match status" value="1"/>
</dbReference>
<keyword evidence="2" id="KW-0436">Ligase</keyword>
<dbReference type="GO" id="GO:0005737">
    <property type="term" value="C:cytoplasm"/>
    <property type="evidence" value="ECO:0007669"/>
    <property type="project" value="TreeGrafter"/>
</dbReference>
<dbReference type="EMBL" id="KZ679130">
    <property type="protein sequence ID" value="PTB77745.1"/>
    <property type="molecule type" value="Genomic_DNA"/>
</dbReference>
<dbReference type="PANTHER" id="PTHR12835">
    <property type="entry name" value="BIOTIN PROTEIN LIGASE"/>
    <property type="match status" value="1"/>
</dbReference>
<evidence type="ECO:0000256" key="2">
    <source>
        <dbReference type="ARBA" id="ARBA00022598"/>
    </source>
</evidence>
<dbReference type="InterPro" id="IPR004408">
    <property type="entry name" value="Biotin_CoA_COase_ligase"/>
</dbReference>
<dbReference type="AlphaFoldDB" id="A0A2T4C867"/>
<dbReference type="CDD" id="cd16442">
    <property type="entry name" value="BPL"/>
    <property type="match status" value="1"/>
</dbReference>
<dbReference type="STRING" id="983965.A0A2T4C867"/>